<gene>
    <name evidence="2" type="ORF">SAMN02910265_01668</name>
</gene>
<feature type="domain" description="Flavodoxin" evidence="1">
    <location>
        <begin position="4"/>
        <end position="137"/>
    </location>
</feature>
<dbReference type="Gene3D" id="3.40.50.360">
    <property type="match status" value="1"/>
</dbReference>
<dbReference type="GO" id="GO:0006783">
    <property type="term" value="P:heme biosynthetic process"/>
    <property type="evidence" value="ECO:0007669"/>
    <property type="project" value="TreeGrafter"/>
</dbReference>
<evidence type="ECO:0000313" key="3">
    <source>
        <dbReference type="Proteomes" id="UP000183190"/>
    </source>
</evidence>
<evidence type="ECO:0000313" key="2">
    <source>
        <dbReference type="EMBL" id="SEH60468.1"/>
    </source>
</evidence>
<dbReference type="GO" id="GO:0070819">
    <property type="term" value="F:menaquinone-dependent protoporphyrinogen oxidase activity"/>
    <property type="evidence" value="ECO:0007669"/>
    <property type="project" value="TreeGrafter"/>
</dbReference>
<dbReference type="GO" id="GO:0010181">
    <property type="term" value="F:FMN binding"/>
    <property type="evidence" value="ECO:0007669"/>
    <property type="project" value="TreeGrafter"/>
</dbReference>
<accession>A0A1H6JE17</accession>
<dbReference type="Pfam" id="PF12724">
    <property type="entry name" value="Flavodoxin_5"/>
    <property type="match status" value="1"/>
</dbReference>
<sequence>MSGIILCRSKYGASQKYAEWLSQETGFKVIDTKKADIKEVEKYDTIVLGGGVYASSIAGIAFLKKNIGALKGRNIYIFACGMAPCSDEVLGILKEHNLKGELADIPLFYYQGIWNIEDLGFTDKAMMKLYIKMIEKKDPAELKSYDRPLLEAKDKKCDWTDKKNLGPLLELIRSKGE</sequence>
<name>A0A1H6JE17_RUMFL</name>
<organism evidence="2 3">
    <name type="scientific">Ruminococcus flavefaciens</name>
    <dbReference type="NCBI Taxonomy" id="1265"/>
    <lineage>
        <taxon>Bacteria</taxon>
        <taxon>Bacillati</taxon>
        <taxon>Bacillota</taxon>
        <taxon>Clostridia</taxon>
        <taxon>Eubacteriales</taxon>
        <taxon>Oscillospiraceae</taxon>
        <taxon>Ruminococcus</taxon>
    </lineage>
</organism>
<dbReference type="PANTHER" id="PTHR38030:SF2">
    <property type="entry name" value="PROTOPORPHYRINOGEN IX DEHYDROGENASE [QUINONE]"/>
    <property type="match status" value="1"/>
</dbReference>
<dbReference type="InterPro" id="IPR029039">
    <property type="entry name" value="Flavoprotein-like_sf"/>
</dbReference>
<dbReference type="InterPro" id="IPR026816">
    <property type="entry name" value="Flavodoxin_dom"/>
</dbReference>
<dbReference type="InterPro" id="IPR052200">
    <property type="entry name" value="Protoporphyrinogen_IX_DH"/>
</dbReference>
<dbReference type="AlphaFoldDB" id="A0A1H6JE17"/>
<reference evidence="2 3" key="1">
    <citation type="submission" date="2016-10" db="EMBL/GenBank/DDBJ databases">
        <authorList>
            <person name="de Groot N.N."/>
        </authorList>
    </citation>
    <scope>NUCLEOTIDE SEQUENCE [LARGE SCALE GENOMIC DNA]</scope>
    <source>
        <strain evidence="2 3">YAD2003</strain>
    </source>
</reference>
<dbReference type="Proteomes" id="UP000183190">
    <property type="component" value="Unassembled WGS sequence"/>
</dbReference>
<dbReference type="EMBL" id="FNWV01000005">
    <property type="protein sequence ID" value="SEH60468.1"/>
    <property type="molecule type" value="Genomic_DNA"/>
</dbReference>
<dbReference type="RefSeq" id="WP_074716305.1">
    <property type="nucleotide sequence ID" value="NZ_FNWV01000005.1"/>
</dbReference>
<evidence type="ECO:0000259" key="1">
    <source>
        <dbReference type="Pfam" id="PF12724"/>
    </source>
</evidence>
<protein>
    <submittedName>
        <fullName evidence="2">Protoporphyrinogen IX oxidase, menaquinone-dependent (Flavodoxin domain)</fullName>
    </submittedName>
</protein>
<dbReference type="SUPFAM" id="SSF52218">
    <property type="entry name" value="Flavoproteins"/>
    <property type="match status" value="1"/>
</dbReference>
<dbReference type="PANTHER" id="PTHR38030">
    <property type="entry name" value="PROTOPORPHYRINOGEN IX DEHYDROGENASE [MENAQUINONE]"/>
    <property type="match status" value="1"/>
</dbReference>
<proteinExistence type="predicted"/>
<dbReference type="OrthoDB" id="2146857at2"/>